<evidence type="ECO:0000256" key="7">
    <source>
        <dbReference type="ARBA" id="ARBA00022989"/>
    </source>
</evidence>
<accession>A0A090S5F7</accession>
<feature type="transmembrane region" description="Helical" evidence="15">
    <location>
        <begin position="344"/>
        <end position="364"/>
    </location>
</feature>
<dbReference type="EMBL" id="BBMR01000009">
    <property type="protein sequence ID" value="GAL21754.1"/>
    <property type="molecule type" value="Genomic_DNA"/>
</dbReference>
<evidence type="ECO:0000256" key="10">
    <source>
        <dbReference type="ARBA" id="ARBA00023136"/>
    </source>
</evidence>
<gene>
    <name evidence="17" type="ORF">JCM19235_1576</name>
</gene>
<feature type="binding site" evidence="13">
    <location>
        <begin position="119"/>
        <end position="122"/>
    </location>
    <ligand>
        <name>GTP</name>
        <dbReference type="ChEBI" id="CHEBI:37565"/>
        <label>1</label>
    </ligand>
</feature>
<comment type="subcellular location">
    <subcellularLocation>
        <location evidence="15">Cell inner membrane</location>
        <topology evidence="15">Multi-pass membrane protein</topology>
    </subcellularLocation>
    <subcellularLocation>
        <location evidence="2">Cell membrane</location>
        <topology evidence="2">Multi-pass membrane protein</topology>
    </subcellularLocation>
</comment>
<evidence type="ECO:0000256" key="1">
    <source>
        <dbReference type="ARBA" id="ARBA00003926"/>
    </source>
</evidence>
<reference evidence="17 18" key="2">
    <citation type="submission" date="2014-09" db="EMBL/GenBank/DDBJ databases">
        <authorList>
            <consortium name="NBRP consortium"/>
            <person name="Sawabe T."/>
            <person name="Meirelles P."/>
            <person name="Nakanishi M."/>
            <person name="Sayaka M."/>
            <person name="Hattori M."/>
            <person name="Ohkuma M."/>
        </authorList>
    </citation>
    <scope>NUCLEOTIDE SEQUENCE [LARGE SCALE GENOMIC DNA]</scope>
    <source>
        <strain evidence="18">JCM19235</strain>
    </source>
</reference>
<evidence type="ECO:0000256" key="2">
    <source>
        <dbReference type="ARBA" id="ARBA00004651"/>
    </source>
</evidence>
<dbReference type="InterPro" id="IPR027417">
    <property type="entry name" value="P-loop_NTPase"/>
</dbReference>
<dbReference type="PANTHER" id="PTHR43185">
    <property type="entry name" value="FERROUS IRON TRANSPORT PROTEIN B"/>
    <property type="match status" value="1"/>
</dbReference>
<keyword evidence="3 15" id="KW-0813">Transport</keyword>
<evidence type="ECO:0000256" key="9">
    <source>
        <dbReference type="ARBA" id="ARBA00023065"/>
    </source>
</evidence>
<keyword evidence="10 15" id="KW-0472">Membrane</keyword>
<evidence type="ECO:0000256" key="11">
    <source>
        <dbReference type="ARBA" id="ARBA00031200"/>
    </source>
</evidence>
<dbReference type="Gene3D" id="1.10.287.1770">
    <property type="match status" value="1"/>
</dbReference>
<dbReference type="InterPro" id="IPR030389">
    <property type="entry name" value="G_FEOB_dom"/>
</dbReference>
<dbReference type="PRINTS" id="PR00326">
    <property type="entry name" value="GTP1OBG"/>
</dbReference>
<name>A0A090S5F7_9VIBR</name>
<keyword evidence="9" id="KW-0406">Ion transport</keyword>
<evidence type="ECO:0000313" key="18">
    <source>
        <dbReference type="Proteomes" id="UP000029228"/>
    </source>
</evidence>
<keyword evidence="8 15" id="KW-0408">Iron</keyword>
<proteinExistence type="inferred from homology"/>
<feature type="binding site" evidence="13">
    <location>
        <begin position="148"/>
        <end position="150"/>
    </location>
    <ligand>
        <name>GTP</name>
        <dbReference type="ChEBI" id="CHEBI:37565"/>
        <label>1</label>
    </ligand>
</feature>
<comment type="similarity">
    <text evidence="15">Belongs to the TRAFAC class TrmE-Era-EngA-EngB-Septin-like GTPase superfamily. FeoB GTPase (TC 9.A.8) family.</text>
</comment>
<dbReference type="SUPFAM" id="SSF52540">
    <property type="entry name" value="P-loop containing nucleoside triphosphate hydrolases"/>
    <property type="match status" value="1"/>
</dbReference>
<feature type="binding site" evidence="14">
    <location>
        <position position="23"/>
    </location>
    <ligand>
        <name>Mg(2+)</name>
        <dbReference type="ChEBI" id="CHEBI:18420"/>
        <label>2</label>
    </ligand>
</feature>
<evidence type="ECO:0000256" key="14">
    <source>
        <dbReference type="PIRSR" id="PIRSR603373-2"/>
    </source>
</evidence>
<dbReference type="NCBIfam" id="TIGR00437">
    <property type="entry name" value="feoB"/>
    <property type="match status" value="1"/>
</dbReference>
<evidence type="ECO:0000256" key="15">
    <source>
        <dbReference type="RuleBase" id="RU362098"/>
    </source>
</evidence>
<keyword evidence="15" id="KW-0410">Iron transport</keyword>
<organism evidence="17 18">
    <name type="scientific">Vibrio maritimus</name>
    <dbReference type="NCBI Taxonomy" id="990268"/>
    <lineage>
        <taxon>Bacteria</taxon>
        <taxon>Pseudomonadati</taxon>
        <taxon>Pseudomonadota</taxon>
        <taxon>Gammaproteobacteria</taxon>
        <taxon>Vibrionales</taxon>
        <taxon>Vibrionaceae</taxon>
        <taxon>Vibrio</taxon>
    </lineage>
</organism>
<evidence type="ECO:0000256" key="8">
    <source>
        <dbReference type="ARBA" id="ARBA00023004"/>
    </source>
</evidence>
<keyword evidence="13 15" id="KW-0342">GTP-binding</keyword>
<evidence type="ECO:0000256" key="3">
    <source>
        <dbReference type="ARBA" id="ARBA00022448"/>
    </source>
</evidence>
<dbReference type="Proteomes" id="UP000029228">
    <property type="component" value="Unassembled WGS sequence"/>
</dbReference>
<feature type="binding site" evidence="13">
    <location>
        <begin position="55"/>
        <end position="58"/>
    </location>
    <ligand>
        <name>GTP</name>
        <dbReference type="ChEBI" id="CHEBI:37565"/>
        <label>1</label>
    </ligand>
</feature>
<comment type="function">
    <text evidence="1 15">Probable transporter of a GTP-driven Fe(2+) uptake system.</text>
</comment>
<dbReference type="InterPro" id="IPR041069">
    <property type="entry name" value="FeoB_Cyto"/>
</dbReference>
<sequence>MNYTILTVGNPNSGKTTLFNGLTGAKQQVGNWAGVTVEKKTGQYSHAGDQFQLTDLPGIYALDSGNNGNSIDESIASRAVLTHPADLIINVVDATSLERSLYMTLQLRELGRPMVVVLNKMDALKRERIKLDVAGLEKALGCPVLTLSATDKDQVRALKERLHKTVVQGLTLDALAINYGSEMEQAIAKVEPTFTGESVSSRALAIRALENDVMVLNSLTSEQRDEIELASNQAEIDIDLQVADTKYTFLHEQCKKLRRSEGKLSRSFTEKVDGFILNKWVGVPFFFVVMYLMFMFSINIGSAFIDFFDIGVGALLVDGGHYLLDDHLPVWLVTLIADGVGGGIQTVATFIPVIAALYLFLAVLESSGYMSRAAFVLDKVMQKIGLPGKAFVPLVLGFGCNVPSIMATRTLDQERERKLAASMAPFMSCGARLLYTLCLRLHSSQRVVRTWYLLFTF</sequence>
<keyword evidence="4" id="KW-1003">Cell membrane</keyword>
<reference evidence="17 18" key="1">
    <citation type="submission" date="2014-09" db="EMBL/GenBank/DDBJ databases">
        <title>Vibrio maritimus JCM 19235. (C45) whole genome shotgun sequence.</title>
        <authorList>
            <person name="Sawabe T."/>
            <person name="Meirelles P."/>
            <person name="Nakanishi M."/>
            <person name="Sayaka M."/>
            <person name="Hattori M."/>
            <person name="Ohkuma M."/>
        </authorList>
    </citation>
    <scope>NUCLEOTIDE SEQUENCE [LARGE SCALE GENOMIC DNA]</scope>
    <source>
        <strain evidence="18">JCM19235</strain>
    </source>
</reference>
<dbReference type="CDD" id="cd01879">
    <property type="entry name" value="FeoB"/>
    <property type="match status" value="1"/>
</dbReference>
<feature type="transmembrane region" description="Helical" evidence="15">
    <location>
        <begin position="280"/>
        <end position="300"/>
    </location>
</feature>
<evidence type="ECO:0000256" key="12">
    <source>
        <dbReference type="NCBIfam" id="TIGR00437"/>
    </source>
</evidence>
<keyword evidence="7 15" id="KW-1133">Transmembrane helix</keyword>
<dbReference type="Pfam" id="PF02421">
    <property type="entry name" value="FeoB_N"/>
    <property type="match status" value="1"/>
</dbReference>
<dbReference type="Gene3D" id="3.40.50.300">
    <property type="entry name" value="P-loop containing nucleotide triphosphate hydrolases"/>
    <property type="match status" value="1"/>
</dbReference>
<dbReference type="InterPro" id="IPR006073">
    <property type="entry name" value="GTP-bd"/>
</dbReference>
<keyword evidence="14" id="KW-0460">Magnesium</keyword>
<dbReference type="InterPro" id="IPR011642">
    <property type="entry name" value="Gate_dom"/>
</dbReference>
<dbReference type="GO" id="GO:0046872">
    <property type="term" value="F:metal ion binding"/>
    <property type="evidence" value="ECO:0007669"/>
    <property type="project" value="UniProtKB-KW"/>
</dbReference>
<feature type="binding site" evidence="13">
    <location>
        <begin position="34"/>
        <end position="38"/>
    </location>
    <ligand>
        <name>GTP</name>
        <dbReference type="ChEBI" id="CHEBI:37565"/>
        <label>1</label>
    </ligand>
</feature>
<keyword evidence="18" id="KW-1185">Reference proteome</keyword>
<dbReference type="STRING" id="990268.JCM19235_1576"/>
<dbReference type="PROSITE" id="PS51711">
    <property type="entry name" value="G_FEOB"/>
    <property type="match status" value="1"/>
</dbReference>
<evidence type="ECO:0000256" key="5">
    <source>
        <dbReference type="ARBA" id="ARBA00022692"/>
    </source>
</evidence>
<keyword evidence="14" id="KW-0479">Metal-binding</keyword>
<dbReference type="NCBIfam" id="TIGR00231">
    <property type="entry name" value="small_GTP"/>
    <property type="match status" value="1"/>
</dbReference>
<feature type="domain" description="FeoB-type G" evidence="16">
    <location>
        <begin position="2"/>
        <end position="168"/>
    </location>
</feature>
<dbReference type="InterPro" id="IPR005225">
    <property type="entry name" value="Small_GTP-bd"/>
</dbReference>
<dbReference type="InterPro" id="IPR003373">
    <property type="entry name" value="Fe2_transport_prot-B"/>
</dbReference>
<comment type="caution">
    <text evidence="17">The sequence shown here is derived from an EMBL/GenBank/DDBJ whole genome shotgun (WGS) entry which is preliminary data.</text>
</comment>
<feature type="binding site" evidence="13">
    <location>
        <begin position="9"/>
        <end position="16"/>
    </location>
    <ligand>
        <name>GTP</name>
        <dbReference type="ChEBI" id="CHEBI:37565"/>
        <label>1</label>
    </ligand>
</feature>
<evidence type="ECO:0000259" key="16">
    <source>
        <dbReference type="PROSITE" id="PS51711"/>
    </source>
</evidence>
<feature type="binding site" evidence="14">
    <location>
        <position position="20"/>
    </location>
    <ligand>
        <name>Mg(2+)</name>
        <dbReference type="ChEBI" id="CHEBI:18420"/>
        <label>2</label>
    </ligand>
</feature>
<dbReference type="GO" id="GO:0015093">
    <property type="term" value="F:ferrous iron transmembrane transporter activity"/>
    <property type="evidence" value="ECO:0007669"/>
    <property type="project" value="UniProtKB-UniRule"/>
</dbReference>
<dbReference type="AlphaFoldDB" id="A0A090S5F7"/>
<evidence type="ECO:0000256" key="4">
    <source>
        <dbReference type="ARBA" id="ARBA00022475"/>
    </source>
</evidence>
<evidence type="ECO:0000256" key="6">
    <source>
        <dbReference type="ARBA" id="ARBA00022741"/>
    </source>
</evidence>
<dbReference type="InterPro" id="IPR050860">
    <property type="entry name" value="FeoB_GTPase"/>
</dbReference>
<dbReference type="Pfam" id="PF17910">
    <property type="entry name" value="FeoB_Cyto"/>
    <property type="match status" value="1"/>
</dbReference>
<feature type="binding site" evidence="14">
    <location>
        <position position="24"/>
    </location>
    <ligand>
        <name>Mg(2+)</name>
        <dbReference type="ChEBI" id="CHEBI:18420"/>
        <label>2</label>
    </ligand>
</feature>
<comment type="caution">
    <text evidence="15">Lacks conserved residue(s) required for the propagation of feature annotation.</text>
</comment>
<dbReference type="Pfam" id="PF07670">
    <property type="entry name" value="Gate"/>
    <property type="match status" value="1"/>
</dbReference>
<evidence type="ECO:0000313" key="17">
    <source>
        <dbReference type="EMBL" id="GAL21754.1"/>
    </source>
</evidence>
<keyword evidence="5 15" id="KW-0812">Transmembrane</keyword>
<dbReference type="PANTHER" id="PTHR43185:SF1">
    <property type="entry name" value="FE(2+) TRANSPORTER FEOB"/>
    <property type="match status" value="1"/>
</dbReference>
<keyword evidence="6 13" id="KW-0547">Nucleotide-binding</keyword>
<dbReference type="GO" id="GO:0005886">
    <property type="term" value="C:plasma membrane"/>
    <property type="evidence" value="ECO:0007669"/>
    <property type="project" value="UniProtKB-SubCell"/>
</dbReference>
<dbReference type="FunFam" id="3.40.50.300:FF:001475">
    <property type="entry name" value="Ferrous iron transport protein B"/>
    <property type="match status" value="1"/>
</dbReference>
<feature type="binding site" evidence="14">
    <location>
        <position position="21"/>
    </location>
    <ligand>
        <name>Mg(2+)</name>
        <dbReference type="ChEBI" id="CHEBI:18420"/>
        <label>2</label>
    </ligand>
</feature>
<protein>
    <recommendedName>
        <fullName evidence="11 12">Ferrous iron transport protein B</fullName>
    </recommendedName>
</protein>
<evidence type="ECO:0000256" key="13">
    <source>
        <dbReference type="PIRSR" id="PIRSR603373-1"/>
    </source>
</evidence>
<dbReference type="GO" id="GO:0005525">
    <property type="term" value="F:GTP binding"/>
    <property type="evidence" value="ECO:0007669"/>
    <property type="project" value="UniProtKB-KW"/>
</dbReference>